<protein>
    <submittedName>
        <fullName evidence="1">Uncharacterized protein</fullName>
    </submittedName>
</protein>
<evidence type="ECO:0000313" key="1">
    <source>
        <dbReference type="EMBL" id="SCW54262.1"/>
    </source>
</evidence>
<name>A0A1G4RBI2_9HYPH</name>
<reference evidence="1 2" key="1">
    <citation type="submission" date="2016-10" db="EMBL/GenBank/DDBJ databases">
        <authorList>
            <person name="de Groot N.N."/>
        </authorList>
    </citation>
    <scope>NUCLEOTIDE SEQUENCE [LARGE SCALE GENOMIC DNA]</scope>
    <source>
        <strain evidence="1 2">CGMCC 1.3401</strain>
    </source>
</reference>
<organism evidence="1 2">
    <name type="scientific">Rhizobium mongolense subsp. loessense</name>
    <dbReference type="NCBI Taxonomy" id="158890"/>
    <lineage>
        <taxon>Bacteria</taxon>
        <taxon>Pseudomonadati</taxon>
        <taxon>Pseudomonadota</taxon>
        <taxon>Alphaproteobacteria</taxon>
        <taxon>Hyphomicrobiales</taxon>
        <taxon>Rhizobiaceae</taxon>
        <taxon>Rhizobium/Agrobacterium group</taxon>
        <taxon>Rhizobium</taxon>
    </lineage>
</organism>
<evidence type="ECO:0000313" key="2">
    <source>
        <dbReference type="Proteomes" id="UP000199542"/>
    </source>
</evidence>
<sequence>MDWRGCPDTVWFAPIKGFITGVHALVKGKFEPQLNIGWQLGAVFEVVAGNNRKRPANGRSKKKQEALPW</sequence>
<dbReference type="EMBL" id="FMTM01000003">
    <property type="protein sequence ID" value="SCW54262.1"/>
    <property type="molecule type" value="Genomic_DNA"/>
</dbReference>
<dbReference type="Proteomes" id="UP000199542">
    <property type="component" value="Unassembled WGS sequence"/>
</dbReference>
<accession>A0A1G4RBI2</accession>
<proteinExistence type="predicted"/>
<dbReference type="AlphaFoldDB" id="A0A1G4RBI2"/>
<gene>
    <name evidence="1" type="ORF">SAMN02927900_02431</name>
</gene>